<protein>
    <submittedName>
        <fullName evidence="1">Uncharacterized protein</fullName>
    </submittedName>
</protein>
<dbReference type="Gene3D" id="1.20.120.990">
    <property type="entry name" value="Glycosyltransferase family 88, C-terminal domain"/>
    <property type="match status" value="1"/>
</dbReference>
<evidence type="ECO:0000313" key="2">
    <source>
        <dbReference type="Proteomes" id="UP000823775"/>
    </source>
</evidence>
<organism evidence="1 2">
    <name type="scientific">Datura stramonium</name>
    <name type="common">Jimsonweed</name>
    <name type="synonym">Common thornapple</name>
    <dbReference type="NCBI Taxonomy" id="4076"/>
    <lineage>
        <taxon>Eukaryota</taxon>
        <taxon>Viridiplantae</taxon>
        <taxon>Streptophyta</taxon>
        <taxon>Embryophyta</taxon>
        <taxon>Tracheophyta</taxon>
        <taxon>Spermatophyta</taxon>
        <taxon>Magnoliopsida</taxon>
        <taxon>eudicotyledons</taxon>
        <taxon>Gunneridae</taxon>
        <taxon>Pentapetalae</taxon>
        <taxon>asterids</taxon>
        <taxon>lamiids</taxon>
        <taxon>Solanales</taxon>
        <taxon>Solanaceae</taxon>
        <taxon>Solanoideae</taxon>
        <taxon>Datureae</taxon>
        <taxon>Datura</taxon>
    </lineage>
</organism>
<dbReference type="EMBL" id="JACEIK010000359">
    <property type="protein sequence ID" value="MCD7455648.1"/>
    <property type="molecule type" value="Genomic_DNA"/>
</dbReference>
<sequence>DVITCIVFVSSYEDGRVIFELQAQQMVYATEAYQNVFIGITRMDTSGTLVISK</sequence>
<gene>
    <name evidence="1" type="ORF">HAX54_029041</name>
</gene>
<proteinExistence type="predicted"/>
<keyword evidence="2" id="KW-1185">Reference proteome</keyword>
<reference evidence="1 2" key="1">
    <citation type="journal article" date="2021" name="BMC Genomics">
        <title>Datura genome reveals duplications of psychoactive alkaloid biosynthetic genes and high mutation rate following tissue culture.</title>
        <authorList>
            <person name="Rajewski A."/>
            <person name="Carter-House D."/>
            <person name="Stajich J."/>
            <person name="Litt A."/>
        </authorList>
    </citation>
    <scope>NUCLEOTIDE SEQUENCE [LARGE SCALE GENOMIC DNA]</scope>
    <source>
        <strain evidence="1">AR-01</strain>
    </source>
</reference>
<feature type="non-terminal residue" evidence="1">
    <location>
        <position position="1"/>
    </location>
</feature>
<evidence type="ECO:0000313" key="1">
    <source>
        <dbReference type="EMBL" id="MCD7455648.1"/>
    </source>
</evidence>
<comment type="caution">
    <text evidence="1">The sequence shown here is derived from an EMBL/GenBank/DDBJ whole genome shotgun (WGS) entry which is preliminary data.</text>
</comment>
<accession>A0ABS8SA01</accession>
<dbReference type="Proteomes" id="UP000823775">
    <property type="component" value="Unassembled WGS sequence"/>
</dbReference>
<name>A0ABS8SA01_DATST</name>